<dbReference type="AlphaFoldDB" id="V5IM69"/>
<keyword evidence="3" id="KW-1185">Reference proteome</keyword>
<proteinExistence type="predicted"/>
<dbReference type="KEGG" id="ncr:NCU17167"/>
<feature type="region of interest" description="Disordered" evidence="1">
    <location>
        <begin position="59"/>
        <end position="82"/>
    </location>
</feature>
<dbReference type="RefSeq" id="XP_011395348.1">
    <property type="nucleotide sequence ID" value="XM_011397046.1"/>
</dbReference>
<dbReference type="EMBL" id="CM002242">
    <property type="protein sequence ID" value="ESA41816.1"/>
    <property type="molecule type" value="Genomic_DNA"/>
</dbReference>
<evidence type="ECO:0000313" key="2">
    <source>
        <dbReference type="EMBL" id="ESA41816.1"/>
    </source>
</evidence>
<dbReference type="InParanoid" id="V5IM69"/>
<dbReference type="GeneID" id="23569823"/>
<dbReference type="Proteomes" id="UP000001805">
    <property type="component" value="Chromosome 7, Linkage Group VII"/>
</dbReference>
<name>V5IM69_NEUCR</name>
<reference evidence="2 3" key="1">
    <citation type="journal article" date="2003" name="Nature">
        <title>The genome sequence of the filamentous fungus Neurospora crassa.</title>
        <authorList>
            <person name="Galagan J.E."/>
            <person name="Calvo S.E."/>
            <person name="Borkovich K.A."/>
            <person name="Selker E.U."/>
            <person name="Read N.D."/>
            <person name="Jaffe D."/>
            <person name="FitzHugh W."/>
            <person name="Ma L.J."/>
            <person name="Smirnov S."/>
            <person name="Purcell S."/>
            <person name="Rehman B."/>
            <person name="Elkins T."/>
            <person name="Engels R."/>
            <person name="Wang S."/>
            <person name="Nielsen C.B."/>
            <person name="Butler J."/>
            <person name="Endrizzi M."/>
            <person name="Qui D."/>
            <person name="Ianakiev P."/>
            <person name="Bell-Pedersen D."/>
            <person name="Nelson M.A."/>
            <person name="Werner-Washburne M."/>
            <person name="Selitrennikoff C.P."/>
            <person name="Kinsey J.A."/>
            <person name="Braun E.L."/>
            <person name="Zelter A."/>
            <person name="Schulte U."/>
            <person name="Kothe G.O."/>
            <person name="Jedd G."/>
            <person name="Mewes W."/>
            <person name="Staben C."/>
            <person name="Marcotte E."/>
            <person name="Greenberg D."/>
            <person name="Roy A."/>
            <person name="Foley K."/>
            <person name="Naylor J."/>
            <person name="Stange-Thomann N."/>
            <person name="Barrett R."/>
            <person name="Gnerre S."/>
            <person name="Kamal M."/>
            <person name="Kamvysselis M."/>
            <person name="Mauceli E."/>
            <person name="Bielke C."/>
            <person name="Rudd S."/>
            <person name="Frishman D."/>
            <person name="Krystofova S."/>
            <person name="Rasmussen C."/>
            <person name="Metzenberg R.L."/>
            <person name="Perkins D.D."/>
            <person name="Kroken S."/>
            <person name="Cogoni C."/>
            <person name="Macino G."/>
            <person name="Catcheside D."/>
            <person name="Li W."/>
            <person name="Pratt R.J."/>
            <person name="Osmani S.A."/>
            <person name="DeSouza C.P."/>
            <person name="Glass L."/>
            <person name="Orbach M.J."/>
            <person name="Berglund J.A."/>
            <person name="Voelker R."/>
            <person name="Yarden O."/>
            <person name="Plamann M."/>
            <person name="Seiler S."/>
            <person name="Dunlap J."/>
            <person name="Radford A."/>
            <person name="Aramayo R."/>
            <person name="Natvig D.O."/>
            <person name="Alex L.A."/>
            <person name="Mannhaupt G."/>
            <person name="Ebbole D.J."/>
            <person name="Freitag M."/>
            <person name="Paulsen I."/>
            <person name="Sachs M.S."/>
            <person name="Lander E.S."/>
            <person name="Nusbaum C."/>
            <person name="Birren B."/>
        </authorList>
    </citation>
    <scope>NUCLEOTIDE SEQUENCE [LARGE SCALE GENOMIC DNA]</scope>
    <source>
        <strain evidence="3">ATCC 24698 / 74-OR23-1A / CBS 708.71 / DSM 1257 / FGSC 987</strain>
    </source>
</reference>
<evidence type="ECO:0000256" key="1">
    <source>
        <dbReference type="SAM" id="MobiDB-lite"/>
    </source>
</evidence>
<dbReference type="VEuPathDB" id="FungiDB:NCU17167"/>
<evidence type="ECO:0000313" key="3">
    <source>
        <dbReference type="Proteomes" id="UP000001805"/>
    </source>
</evidence>
<sequence length="109" mass="11606">MAELGAENGKPGTSQRTGTSLAWLRVDRRDRQKGVFVGAKVLGRPIYFLETTTSVDLAGSVGQSSKHQGKSKGKVSSSQQSAPMRFGAPPLVVVRQYVLSSVLDEAITS</sequence>
<protein>
    <submittedName>
        <fullName evidence="2">Uncharacterized protein</fullName>
    </submittedName>
</protein>
<gene>
    <name evidence="2" type="ORF">NCU17167</name>
</gene>
<organism evidence="2 3">
    <name type="scientific">Neurospora crassa (strain ATCC 24698 / 74-OR23-1A / CBS 708.71 / DSM 1257 / FGSC 987)</name>
    <dbReference type="NCBI Taxonomy" id="367110"/>
    <lineage>
        <taxon>Eukaryota</taxon>
        <taxon>Fungi</taxon>
        <taxon>Dikarya</taxon>
        <taxon>Ascomycota</taxon>
        <taxon>Pezizomycotina</taxon>
        <taxon>Sordariomycetes</taxon>
        <taxon>Sordariomycetidae</taxon>
        <taxon>Sordariales</taxon>
        <taxon>Sordariaceae</taxon>
        <taxon>Neurospora</taxon>
    </lineage>
</organism>
<accession>V5IM69</accession>